<dbReference type="CDD" id="cd23836">
    <property type="entry name" value="DRWD-C_CENP-O"/>
    <property type="match status" value="1"/>
</dbReference>
<dbReference type="InterPro" id="IPR018464">
    <property type="entry name" value="CENP-O"/>
</dbReference>
<accession>A0ABN9E8K1</accession>
<evidence type="ECO:0000313" key="8">
    <source>
        <dbReference type="EMBL" id="CAI9579996.1"/>
    </source>
</evidence>
<organism evidence="8 9">
    <name type="scientific">Staurois parvus</name>
    <dbReference type="NCBI Taxonomy" id="386267"/>
    <lineage>
        <taxon>Eukaryota</taxon>
        <taxon>Metazoa</taxon>
        <taxon>Chordata</taxon>
        <taxon>Craniata</taxon>
        <taxon>Vertebrata</taxon>
        <taxon>Euteleostomi</taxon>
        <taxon>Amphibia</taxon>
        <taxon>Batrachia</taxon>
        <taxon>Anura</taxon>
        <taxon>Neobatrachia</taxon>
        <taxon>Ranoidea</taxon>
        <taxon>Ranidae</taxon>
        <taxon>Staurois</taxon>
    </lineage>
</organism>
<proteinExistence type="inferred from homology"/>
<evidence type="ECO:0000256" key="5">
    <source>
        <dbReference type="ARBA" id="ARBA00022454"/>
    </source>
</evidence>
<keyword evidence="9" id="KW-1185">Reference proteome</keyword>
<dbReference type="Proteomes" id="UP001162483">
    <property type="component" value="Unassembled WGS sequence"/>
</dbReference>
<dbReference type="PANTHER" id="PTHR14582:SF1">
    <property type="entry name" value="CENTROMERE PROTEIN O"/>
    <property type="match status" value="1"/>
</dbReference>
<comment type="subcellular location">
    <subcellularLocation>
        <location evidence="2">Chromosome</location>
        <location evidence="2">Centromere</location>
    </subcellularLocation>
    <subcellularLocation>
        <location evidence="1">Nucleus</location>
    </subcellularLocation>
</comment>
<protein>
    <recommendedName>
        <fullName evidence="4">Centromere protein O</fullName>
    </recommendedName>
</protein>
<keyword evidence="6" id="KW-0539">Nucleus</keyword>
<evidence type="ECO:0000256" key="3">
    <source>
        <dbReference type="ARBA" id="ARBA00007321"/>
    </source>
</evidence>
<evidence type="ECO:0000256" key="7">
    <source>
        <dbReference type="ARBA" id="ARBA00023328"/>
    </source>
</evidence>
<evidence type="ECO:0000256" key="6">
    <source>
        <dbReference type="ARBA" id="ARBA00023242"/>
    </source>
</evidence>
<dbReference type="PANTHER" id="PTHR14582">
    <property type="entry name" value="INNER KINETOCHORE SUBUNIT MAL2"/>
    <property type="match status" value="1"/>
</dbReference>
<evidence type="ECO:0000256" key="2">
    <source>
        <dbReference type="ARBA" id="ARBA00004584"/>
    </source>
</evidence>
<reference evidence="8" key="1">
    <citation type="submission" date="2023-05" db="EMBL/GenBank/DDBJ databases">
        <authorList>
            <person name="Stuckert A."/>
        </authorList>
    </citation>
    <scope>NUCLEOTIDE SEQUENCE</scope>
</reference>
<keyword evidence="7" id="KW-0137">Centromere</keyword>
<evidence type="ECO:0000256" key="1">
    <source>
        <dbReference type="ARBA" id="ARBA00004123"/>
    </source>
</evidence>
<evidence type="ECO:0000313" key="9">
    <source>
        <dbReference type="Proteomes" id="UP001162483"/>
    </source>
</evidence>
<sequence>SGISGKLKDDAACFCISTAFEGTYLDSYYIQVNNVKNPQIVRHSIPAFIPLHDLAKEHLPAALKKLLHVLFERLNGYAGRKFQADRAEKISPVYVEGSLQKNSLYTVLSFTYNVTVEGQIVGFAAKLLYADLADTLPTEVMVTCSGNCSLIGLCVFCCCFSPHGSFKENRYVD</sequence>
<dbReference type="CDD" id="cd23835">
    <property type="entry name" value="DRWD-N_CENP-O"/>
    <property type="match status" value="1"/>
</dbReference>
<feature type="non-terminal residue" evidence="8">
    <location>
        <position position="1"/>
    </location>
</feature>
<dbReference type="Pfam" id="PF09496">
    <property type="entry name" value="CENP-O"/>
    <property type="match status" value="1"/>
</dbReference>
<keyword evidence="5" id="KW-0158">Chromosome</keyword>
<dbReference type="EMBL" id="CATNWA010015147">
    <property type="protein sequence ID" value="CAI9579996.1"/>
    <property type="molecule type" value="Genomic_DNA"/>
</dbReference>
<evidence type="ECO:0000256" key="4">
    <source>
        <dbReference type="ARBA" id="ARBA00016395"/>
    </source>
</evidence>
<comment type="similarity">
    <text evidence="3">Belongs to the CENP-O/MCM21 family.</text>
</comment>
<name>A0ABN9E8K1_9NEOB</name>
<gene>
    <name evidence="8" type="ORF">SPARVUS_LOCUS9217537</name>
</gene>
<comment type="caution">
    <text evidence="8">The sequence shown here is derived from an EMBL/GenBank/DDBJ whole genome shotgun (WGS) entry which is preliminary data.</text>
</comment>